<proteinExistence type="predicted"/>
<evidence type="ECO:0000259" key="2">
    <source>
        <dbReference type="Pfam" id="PF01364"/>
    </source>
</evidence>
<dbReference type="Gene3D" id="3.40.50.10390">
    <property type="entry name" value="Gingipain r, domain 1"/>
    <property type="match status" value="1"/>
</dbReference>
<dbReference type="InterPro" id="IPR029031">
    <property type="entry name" value="Gingipain_N_sf"/>
</dbReference>
<dbReference type="Gene3D" id="3.40.50.1460">
    <property type="match status" value="1"/>
</dbReference>
<sequence>MYVSNSVLSTGSWYKIAVKQEGIYKIDIQFLNSLGISTNNLSSASIRLYGNGGGMLDENNATARQDDLFENAVEMFDGGDGIFNGNDYFLFYAAGPNHWLKDSIHQRFTHQKNLYSDSSYYFISIGGSGKRIATKTINAIANVSVNSFNERYFYENDLINFLNSGKQWFGEEFSTANGNSVNRNISVDFTGLILSQPVTLSVSLAGRSVAANSNFNVAVNNQAVQTINIPAVSGYFLDAYATTVAQINNFTASQSTLNIAFTFNAGTAGAQGWLDWFELHDRKNLAMNSAGQLFFRDWQSVANNNIASFTINNTTATTEVWEITNALEPQKINASFNTNQTGFINDASQLREYVAFNNSNFLTPVALNKISNQNLHQSTRADLIIITNSSLLSEANRLAAFHVQHDGYAVTVATTDQIYNEFSSAIPDPTALRDFVKMFFDKAGSDSTLRPKYLLLFGAASFDYKNRISNNSNIVPCYESLISVDPLATYTSDDFFGLLNDSDDVNTISPPSLLDIGIGRLPARNLNEAKIMVDKIIRYHSAQSFGPWRNQMVFVADDKDNDLHVQDAEVVSADASTTNPLFNQNKIYLDAYKMVSGSGGSRYPDVNAAIVNQVFNGSLLFNYNGHGGYQQLSGSAVLTKTELNQFNNPDKLPLFITATCDFAPYDDPTKNSLGIALLNTDSTGAIALMTTTRDVFAASNLVLNDNYEKIALQPDANGKYLTLGEAVKRTKNYTYQTYGDVYNNRKFVLLGDPAMKLAFPEWKLQLTTINNKNISNNDTLKALNKYVFAGKLTDASDNFRSDFNGTVYVTVFDKPQQVSTLGNDPASPVMPFTTQTNVLYKGIATAKNGLFHFTFIVPKDISYQTGKGRISLYASDGVHDANGVSTSFYIGGAGTIISADTSGPVIQPYINDTNFKNGGLTDENPVLLINLFDSSGINTVGTGIGHDITAVIDGDEKNIIVLNNFYSSVANGYQQGQVLYQLPTLLPGKHSIKIKAWDVVDNSGEAVIDFVVMDKNKLQIKNLYNYPNPFHSSTTFSFEHNQPGVDMDINIDIFDLNGRWVDRIKRSINNAGDRVISIQWNGTNEIGRKMMRGVYIYRIIVSSTNGVASATQKLIVL</sequence>
<evidence type="ECO:0000313" key="3">
    <source>
        <dbReference type="EMBL" id="OIR06989.1"/>
    </source>
</evidence>
<accession>A0A1J5SSJ5</accession>
<reference evidence="3" key="1">
    <citation type="submission" date="2016-10" db="EMBL/GenBank/DDBJ databases">
        <title>Sequence of Gallionella enrichment culture.</title>
        <authorList>
            <person name="Poehlein A."/>
            <person name="Muehling M."/>
            <person name="Daniel R."/>
        </authorList>
    </citation>
    <scope>NUCLEOTIDE SEQUENCE</scope>
</reference>
<dbReference type="Gene3D" id="2.60.40.4070">
    <property type="match status" value="1"/>
</dbReference>
<dbReference type="AlphaFoldDB" id="A0A1J5SSJ5"/>
<dbReference type="SUPFAM" id="SSF52129">
    <property type="entry name" value="Caspase-like"/>
    <property type="match status" value="1"/>
</dbReference>
<dbReference type="InterPro" id="IPR029030">
    <property type="entry name" value="Caspase-like_dom_sf"/>
</dbReference>
<dbReference type="InterPro" id="IPR001769">
    <property type="entry name" value="Gingipain"/>
</dbReference>
<dbReference type="InterPro" id="IPR026444">
    <property type="entry name" value="Secre_tail"/>
</dbReference>
<dbReference type="GO" id="GO:0006508">
    <property type="term" value="P:proteolysis"/>
    <property type="evidence" value="ECO:0007669"/>
    <property type="project" value="InterPro"/>
</dbReference>
<comment type="caution">
    <text evidence="3">The sequence shown here is derived from an EMBL/GenBank/DDBJ whole genome shotgun (WGS) entry which is preliminary data.</text>
</comment>
<dbReference type="CDD" id="cd02258">
    <property type="entry name" value="Peptidase_C25_N"/>
    <property type="match status" value="1"/>
</dbReference>
<name>A0A1J5SSJ5_9ZZZZ</name>
<keyword evidence="1" id="KW-0732">Signal</keyword>
<evidence type="ECO:0000256" key="1">
    <source>
        <dbReference type="ARBA" id="ARBA00022729"/>
    </source>
</evidence>
<dbReference type="NCBIfam" id="NF033707">
    <property type="entry name" value="T9SS_sortase"/>
    <property type="match status" value="1"/>
</dbReference>
<organism evidence="3">
    <name type="scientific">mine drainage metagenome</name>
    <dbReference type="NCBI Taxonomy" id="410659"/>
    <lineage>
        <taxon>unclassified sequences</taxon>
        <taxon>metagenomes</taxon>
        <taxon>ecological metagenomes</taxon>
    </lineage>
</organism>
<dbReference type="EMBL" id="MLJW01000040">
    <property type="protein sequence ID" value="OIR06989.1"/>
    <property type="molecule type" value="Genomic_DNA"/>
</dbReference>
<gene>
    <name evidence="3" type="ORF">GALL_108960</name>
</gene>
<dbReference type="Pfam" id="PF01364">
    <property type="entry name" value="Peptidase_C25"/>
    <property type="match status" value="1"/>
</dbReference>
<dbReference type="GO" id="GO:0008234">
    <property type="term" value="F:cysteine-type peptidase activity"/>
    <property type="evidence" value="ECO:0007669"/>
    <property type="project" value="InterPro"/>
</dbReference>
<dbReference type="NCBIfam" id="TIGR04183">
    <property type="entry name" value="Por_Secre_tail"/>
    <property type="match status" value="1"/>
</dbReference>
<protein>
    <recommendedName>
        <fullName evidence="2">Gingipain domain-containing protein</fullName>
    </recommendedName>
</protein>
<feature type="domain" description="Gingipain" evidence="2">
    <location>
        <begin position="384"/>
        <end position="757"/>
    </location>
</feature>